<gene>
    <name evidence="5" type="ORF">C3Y92_04360</name>
</gene>
<dbReference type="InterPro" id="IPR000119">
    <property type="entry name" value="Hist_DNA-bd"/>
</dbReference>
<dbReference type="PANTHER" id="PTHR33175">
    <property type="entry name" value="DNA-BINDING PROTEIN HU"/>
    <property type="match status" value="1"/>
</dbReference>
<comment type="similarity">
    <text evidence="1 4">Belongs to the bacterial histone-like protein family.</text>
</comment>
<accession>A0A4P6HI84</accession>
<dbReference type="Proteomes" id="UP000293296">
    <property type="component" value="Chromosome"/>
</dbReference>
<evidence type="ECO:0000256" key="2">
    <source>
        <dbReference type="ARBA" id="ARBA00023067"/>
    </source>
</evidence>
<dbReference type="InterPro" id="IPR010992">
    <property type="entry name" value="IHF-like_DNA-bd_dom_sf"/>
</dbReference>
<dbReference type="EMBL" id="CP026538">
    <property type="protein sequence ID" value="QAZ66515.1"/>
    <property type="molecule type" value="Genomic_DNA"/>
</dbReference>
<keyword evidence="3 5" id="KW-0238">DNA-binding</keyword>
<keyword evidence="6" id="KW-1185">Reference proteome</keyword>
<dbReference type="Gene3D" id="4.10.520.10">
    <property type="entry name" value="IHF-like DNA-binding proteins"/>
    <property type="match status" value="1"/>
</dbReference>
<dbReference type="OrthoDB" id="9799835at2"/>
<dbReference type="GO" id="GO:0003677">
    <property type="term" value="F:DNA binding"/>
    <property type="evidence" value="ECO:0007669"/>
    <property type="project" value="UniProtKB-KW"/>
</dbReference>
<dbReference type="GO" id="GO:0030261">
    <property type="term" value="P:chromosome condensation"/>
    <property type="evidence" value="ECO:0007669"/>
    <property type="project" value="UniProtKB-KW"/>
</dbReference>
<name>A0A4P6HI84_9BACT</name>
<protein>
    <submittedName>
        <fullName evidence="5">HU family DNA-binding protein</fullName>
    </submittedName>
</protein>
<dbReference type="CDD" id="cd13831">
    <property type="entry name" value="HU"/>
    <property type="match status" value="1"/>
</dbReference>
<dbReference type="SMART" id="SM00411">
    <property type="entry name" value="BHL"/>
    <property type="match status" value="1"/>
</dbReference>
<dbReference type="Pfam" id="PF00216">
    <property type="entry name" value="Bac_DNA_binding"/>
    <property type="match status" value="1"/>
</dbReference>
<reference evidence="5 6" key="1">
    <citation type="submission" date="2018-02" db="EMBL/GenBank/DDBJ databases">
        <title>Genome sequence of Desulfovibrio carbinolicus DSM 3852.</title>
        <authorList>
            <person name="Wilbanks E."/>
            <person name="Skennerton C.T."/>
            <person name="Orphan V.J."/>
        </authorList>
    </citation>
    <scope>NUCLEOTIDE SEQUENCE [LARGE SCALE GENOMIC DNA]</scope>
    <source>
        <strain evidence="5 6">DSM 3852</strain>
    </source>
</reference>
<evidence type="ECO:0000256" key="1">
    <source>
        <dbReference type="ARBA" id="ARBA00010529"/>
    </source>
</evidence>
<evidence type="ECO:0000313" key="5">
    <source>
        <dbReference type="EMBL" id="QAZ66515.1"/>
    </source>
</evidence>
<dbReference type="KEGG" id="dcb:C3Y92_04360"/>
<evidence type="ECO:0000256" key="4">
    <source>
        <dbReference type="RuleBase" id="RU003939"/>
    </source>
</evidence>
<proteinExistence type="inferred from homology"/>
<dbReference type="GO" id="GO:0030527">
    <property type="term" value="F:structural constituent of chromatin"/>
    <property type="evidence" value="ECO:0007669"/>
    <property type="project" value="InterPro"/>
</dbReference>
<dbReference type="PRINTS" id="PR01727">
    <property type="entry name" value="DNABINDINGHU"/>
</dbReference>
<dbReference type="PANTHER" id="PTHR33175:SF3">
    <property type="entry name" value="DNA-BINDING PROTEIN HU-BETA"/>
    <property type="match status" value="1"/>
</dbReference>
<evidence type="ECO:0000256" key="3">
    <source>
        <dbReference type="ARBA" id="ARBA00023125"/>
    </source>
</evidence>
<sequence length="91" mass="9364">MAKTDIIAKIQANAGIATKAEAGKVLDAVLGAIQESLVGGEALTLTGFGTFKVSERAARTGRDPRTGNPIDIPASKAVRFTPGKTLKDAVK</sequence>
<organism evidence="5 6">
    <name type="scientific">Solidesulfovibrio carbinolicus</name>
    <dbReference type="NCBI Taxonomy" id="296842"/>
    <lineage>
        <taxon>Bacteria</taxon>
        <taxon>Pseudomonadati</taxon>
        <taxon>Thermodesulfobacteriota</taxon>
        <taxon>Desulfovibrionia</taxon>
        <taxon>Desulfovibrionales</taxon>
        <taxon>Desulfovibrionaceae</taxon>
        <taxon>Solidesulfovibrio</taxon>
    </lineage>
</organism>
<dbReference type="RefSeq" id="WP_006920806.1">
    <property type="nucleotide sequence ID" value="NZ_CP026538.1"/>
</dbReference>
<evidence type="ECO:0000313" key="6">
    <source>
        <dbReference type="Proteomes" id="UP000293296"/>
    </source>
</evidence>
<dbReference type="SUPFAM" id="SSF47729">
    <property type="entry name" value="IHF-like DNA-binding proteins"/>
    <property type="match status" value="1"/>
</dbReference>
<keyword evidence="2" id="KW-0226">DNA condensation</keyword>
<dbReference type="AlphaFoldDB" id="A0A4P6HI84"/>